<organism evidence="2">
    <name type="scientific">Aspergillus arachidicola</name>
    <dbReference type="NCBI Taxonomy" id="656916"/>
    <lineage>
        <taxon>Eukaryota</taxon>
        <taxon>Fungi</taxon>
        <taxon>Dikarya</taxon>
        <taxon>Ascomycota</taxon>
        <taxon>Pezizomycotina</taxon>
        <taxon>Eurotiomycetes</taxon>
        <taxon>Eurotiomycetidae</taxon>
        <taxon>Eurotiales</taxon>
        <taxon>Aspergillaceae</taxon>
        <taxon>Aspergillus</taxon>
        <taxon>Aspergillus subgen. Circumdati</taxon>
    </lineage>
</organism>
<evidence type="ECO:0000313" key="2">
    <source>
        <dbReference type="EMBL" id="KAE8338886.1"/>
    </source>
</evidence>
<evidence type="ECO:0000256" key="1">
    <source>
        <dbReference type="SAM" id="Phobius"/>
    </source>
</evidence>
<protein>
    <submittedName>
        <fullName evidence="2">Uncharacterized protein</fullName>
    </submittedName>
</protein>
<accession>A0A5N6Y2X3</accession>
<dbReference type="AlphaFoldDB" id="A0A5N6Y2X3"/>
<dbReference type="Proteomes" id="UP000325558">
    <property type="component" value="Unassembled WGS sequence"/>
</dbReference>
<reference evidence="2" key="1">
    <citation type="submission" date="2019-04" db="EMBL/GenBank/DDBJ databases">
        <title>Friends and foes A comparative genomics study of 23 Aspergillus species from section Flavi.</title>
        <authorList>
            <consortium name="DOE Joint Genome Institute"/>
            <person name="Kjaerbolling I."/>
            <person name="Vesth T."/>
            <person name="Frisvad J.C."/>
            <person name="Nybo J.L."/>
            <person name="Theobald S."/>
            <person name="Kildgaard S."/>
            <person name="Isbrandt T."/>
            <person name="Kuo A."/>
            <person name="Sato A."/>
            <person name="Lyhne E.K."/>
            <person name="Kogle M.E."/>
            <person name="Wiebenga A."/>
            <person name="Kun R.S."/>
            <person name="Lubbers R.J."/>
            <person name="Makela M.R."/>
            <person name="Barry K."/>
            <person name="Chovatia M."/>
            <person name="Clum A."/>
            <person name="Daum C."/>
            <person name="Haridas S."/>
            <person name="He G."/>
            <person name="LaButti K."/>
            <person name="Lipzen A."/>
            <person name="Mondo S."/>
            <person name="Riley R."/>
            <person name="Salamov A."/>
            <person name="Simmons B.A."/>
            <person name="Magnuson J.K."/>
            <person name="Henrissat B."/>
            <person name="Mortensen U.H."/>
            <person name="Larsen T.O."/>
            <person name="Devries R.P."/>
            <person name="Grigoriev I.V."/>
            <person name="Machida M."/>
            <person name="Baker S.E."/>
            <person name="Andersen M.R."/>
        </authorList>
    </citation>
    <scope>NUCLEOTIDE SEQUENCE</scope>
    <source>
        <strain evidence="2">CBS 117612</strain>
    </source>
</reference>
<keyword evidence="1" id="KW-0472">Membrane</keyword>
<proteinExistence type="predicted"/>
<keyword evidence="1" id="KW-1133">Transmembrane helix</keyword>
<dbReference type="EMBL" id="ML737162">
    <property type="protein sequence ID" value="KAE8338886.1"/>
    <property type="molecule type" value="Genomic_DNA"/>
</dbReference>
<gene>
    <name evidence="2" type="ORF">BDV24DRAFT_83078</name>
</gene>
<sequence>MHCKYGGMDVCMPIVWSLFPFYLETFCSLNTVFVSCLSLFARLSDLTTTAG</sequence>
<name>A0A5N6Y2X3_9EURO</name>
<keyword evidence="1" id="KW-0812">Transmembrane</keyword>
<feature type="transmembrane region" description="Helical" evidence="1">
    <location>
        <begin position="21"/>
        <end position="41"/>
    </location>
</feature>